<dbReference type="GeneID" id="98181482"/>
<keyword evidence="2" id="KW-0963">Cytoplasm</keyword>
<dbReference type="RefSeq" id="XP_070922260.1">
    <property type="nucleotide sequence ID" value="XM_071066159.1"/>
</dbReference>
<sequence>MTTAAAQAPARVPTPPSRPKPSRTSSLPSESISTSKPRASQASAPTERSVSPQKEGGAARRAARTATPDPLSDKATTFLIRRILCPQHPDKGRGSPAPIEDLLPPLTSRNDVDLQLYALIAIILREYVQNWYTKITPDETFVAEIVQIIAHITRALEQRLRKVDLESLLFDELPDLLDKHVTAYRAAHDPITQPPIRTDPREIYHSLCPLPALSPVPRPEDPESITTQAESEAAYRQLLVQAVLAVLLPTEDLENSCLTALVGQIFSELIIGNAVANRLSEPWLLWELLIIASRTLTRRRAAEDENTSGRAGSASPGTRSVFSVQALFWTILQWCFLATSFIRTTFAILAVSRSLPPRASRGVGHDVRRKEGTTSPTSASKTDPQLSNTPVLAFGCWRAVSNLVEADARMPWLCGALSMLQWIAVTGPGQIAAADGKLDRLLSYGIHTFLLDAANLPPLLRSVRGALFPNNTAANNRKPALVPPSSDAELRALKRRCASSLLGLVPRGVGSVFCGGGTAGGGRGGYGGVGHLLLLLLPSRLRGVRAVSRASRRASPDSTVQESGRREGSASLIKLRADDDRDPSMNTAKLPGGPDHMEEKGKEEPGKTAGLAGSSGSGSGRSGRSAPATAPPPPSPPPLPPPPSSSFSSSSGLNDDKGRDRDRGRGPVDLTVANTVNASAGKASGAADQEADEEEEMILDEIERSVLDVFGDAYCNRHLVYAMLELVLVRLVPELAEKGVIELLGERIPLSPPPAAGVDF</sequence>
<reference evidence="5 6" key="1">
    <citation type="submission" date="2024-09" db="EMBL/GenBank/DDBJ databases">
        <title>Itraconazole resistance in Madurella fahalii resulting from another homologue of gene encoding cytochrome P450 14-alpha sterol demethylase (CYP51).</title>
        <authorList>
            <person name="Yoshioka I."/>
            <person name="Fahal A.H."/>
            <person name="Kaneko S."/>
            <person name="Yaguchi T."/>
        </authorList>
    </citation>
    <scope>NUCLEOTIDE SEQUENCE [LARGE SCALE GENOMIC DNA]</scope>
    <source>
        <strain evidence="5 6">IFM 68171</strain>
    </source>
</reference>
<dbReference type="PROSITE" id="PS51207">
    <property type="entry name" value="PXA"/>
    <property type="match status" value="1"/>
</dbReference>
<accession>A0ABQ0GS15</accession>
<dbReference type="Proteomes" id="UP001628179">
    <property type="component" value="Unassembled WGS sequence"/>
</dbReference>
<feature type="region of interest" description="Disordered" evidence="3">
    <location>
        <begin position="357"/>
        <end position="386"/>
    </location>
</feature>
<dbReference type="PANTHER" id="PTHR22999:SF23">
    <property type="entry name" value="SORTING NEXIN-16"/>
    <property type="match status" value="1"/>
</dbReference>
<evidence type="ECO:0000259" key="4">
    <source>
        <dbReference type="PROSITE" id="PS51207"/>
    </source>
</evidence>
<feature type="region of interest" description="Disordered" evidence="3">
    <location>
        <begin position="1"/>
        <end position="71"/>
    </location>
</feature>
<dbReference type="SMART" id="SM00313">
    <property type="entry name" value="PXA"/>
    <property type="match status" value="1"/>
</dbReference>
<feature type="compositionally biased region" description="Low complexity" evidence="3">
    <location>
        <begin position="22"/>
        <end position="35"/>
    </location>
</feature>
<evidence type="ECO:0000313" key="5">
    <source>
        <dbReference type="EMBL" id="GAB1320530.1"/>
    </source>
</evidence>
<gene>
    <name evidence="5" type="ORF">MFIFM68171_10740</name>
</gene>
<evidence type="ECO:0000256" key="1">
    <source>
        <dbReference type="ARBA" id="ARBA00004496"/>
    </source>
</evidence>
<proteinExistence type="predicted"/>
<dbReference type="PANTHER" id="PTHR22999">
    <property type="entry name" value="PX SERINE/THREONINE KINASE PXK"/>
    <property type="match status" value="1"/>
</dbReference>
<dbReference type="Pfam" id="PF02194">
    <property type="entry name" value="PXA"/>
    <property type="match status" value="1"/>
</dbReference>
<feature type="compositionally biased region" description="Basic and acidic residues" evidence="3">
    <location>
        <begin position="595"/>
        <end position="606"/>
    </location>
</feature>
<feature type="compositionally biased region" description="Basic and acidic residues" evidence="3">
    <location>
        <begin position="654"/>
        <end position="666"/>
    </location>
</feature>
<keyword evidence="6" id="KW-1185">Reference proteome</keyword>
<dbReference type="InterPro" id="IPR003114">
    <property type="entry name" value="Phox_assoc"/>
</dbReference>
<comment type="subcellular location">
    <subcellularLocation>
        <location evidence="1">Cytoplasm</location>
    </subcellularLocation>
</comment>
<dbReference type="EMBL" id="BAAFSV010000006">
    <property type="protein sequence ID" value="GAB1320530.1"/>
    <property type="molecule type" value="Genomic_DNA"/>
</dbReference>
<organism evidence="5 6">
    <name type="scientific">Madurella fahalii</name>
    <dbReference type="NCBI Taxonomy" id="1157608"/>
    <lineage>
        <taxon>Eukaryota</taxon>
        <taxon>Fungi</taxon>
        <taxon>Dikarya</taxon>
        <taxon>Ascomycota</taxon>
        <taxon>Pezizomycotina</taxon>
        <taxon>Sordariomycetes</taxon>
        <taxon>Sordariomycetidae</taxon>
        <taxon>Sordariales</taxon>
        <taxon>Sordariales incertae sedis</taxon>
        <taxon>Madurella</taxon>
    </lineage>
</organism>
<comment type="caution">
    <text evidence="5">The sequence shown here is derived from an EMBL/GenBank/DDBJ whole genome shotgun (WGS) entry which is preliminary data.</text>
</comment>
<feature type="domain" description="PXA" evidence="4">
    <location>
        <begin position="109"/>
        <end position="296"/>
    </location>
</feature>
<dbReference type="InterPro" id="IPR051837">
    <property type="entry name" value="SortingNexin/PXDomain-PKLike"/>
</dbReference>
<evidence type="ECO:0000313" key="6">
    <source>
        <dbReference type="Proteomes" id="UP001628179"/>
    </source>
</evidence>
<feature type="compositionally biased region" description="Basic and acidic residues" evidence="3">
    <location>
        <begin position="363"/>
        <end position="372"/>
    </location>
</feature>
<feature type="region of interest" description="Disordered" evidence="3">
    <location>
        <begin position="547"/>
        <end position="694"/>
    </location>
</feature>
<protein>
    <submittedName>
        <fullName evidence="5">PXA domain-containing protein</fullName>
    </submittedName>
</protein>
<name>A0ABQ0GS15_9PEZI</name>
<evidence type="ECO:0000256" key="2">
    <source>
        <dbReference type="ARBA" id="ARBA00022490"/>
    </source>
</evidence>
<feature type="compositionally biased region" description="Polar residues" evidence="3">
    <location>
        <begin position="373"/>
        <end position="386"/>
    </location>
</feature>
<feature type="compositionally biased region" description="Pro residues" evidence="3">
    <location>
        <begin position="629"/>
        <end position="644"/>
    </location>
</feature>
<evidence type="ECO:0000256" key="3">
    <source>
        <dbReference type="SAM" id="MobiDB-lite"/>
    </source>
</evidence>
<feature type="compositionally biased region" description="Polar residues" evidence="3">
    <location>
        <begin position="36"/>
        <end position="52"/>
    </location>
</feature>